<dbReference type="EMBL" id="BAAFJT010000024">
    <property type="protein sequence ID" value="GAB0199873.1"/>
    <property type="molecule type" value="Genomic_DNA"/>
</dbReference>
<evidence type="ECO:0000256" key="5">
    <source>
        <dbReference type="ARBA" id="ARBA00031837"/>
    </source>
</evidence>
<proteinExistence type="predicted"/>
<accession>A0ABC9XQ59</accession>
<protein>
    <recommendedName>
        <fullName evidence="2">Sperm surface protein Sp17</fullName>
    </recommendedName>
    <alternativeName>
        <fullName evidence="5">Sperm autoantigenic protein 17</fullName>
    </alternativeName>
</protein>
<dbReference type="PIRSF" id="PIRSF016533">
    <property type="entry name" value="Sp17"/>
    <property type="match status" value="1"/>
</dbReference>
<evidence type="ECO:0000313" key="9">
    <source>
        <dbReference type="EMBL" id="GAB0199873.1"/>
    </source>
</evidence>
<feature type="compositionally biased region" description="Basic and acidic residues" evidence="7">
    <location>
        <begin position="175"/>
        <end position="187"/>
    </location>
</feature>
<feature type="region of interest" description="Disordered" evidence="7">
    <location>
        <begin position="64"/>
        <end position="201"/>
    </location>
</feature>
<dbReference type="GO" id="GO:0016020">
    <property type="term" value="C:membrane"/>
    <property type="evidence" value="ECO:0007669"/>
    <property type="project" value="UniProtKB-SubCell"/>
</dbReference>
<evidence type="ECO:0000256" key="6">
    <source>
        <dbReference type="ARBA" id="ARBA00044028"/>
    </source>
</evidence>
<keyword evidence="3" id="KW-0472">Membrane</keyword>
<dbReference type="Pfam" id="PF02197">
    <property type="entry name" value="RIIa"/>
    <property type="match status" value="1"/>
</dbReference>
<dbReference type="AlphaFoldDB" id="A0ABC9XQ59"/>
<dbReference type="SMART" id="SM00015">
    <property type="entry name" value="IQ"/>
    <property type="match status" value="1"/>
</dbReference>
<evidence type="ECO:0000256" key="3">
    <source>
        <dbReference type="ARBA" id="ARBA00023136"/>
    </source>
</evidence>
<gene>
    <name evidence="9" type="ORF">GRJ2_002452700</name>
</gene>
<dbReference type="PANTHER" id="PTHR10699">
    <property type="entry name" value="NEUROMODULIN"/>
    <property type="match status" value="1"/>
</dbReference>
<dbReference type="Pfam" id="PF00612">
    <property type="entry name" value="IQ"/>
    <property type="match status" value="1"/>
</dbReference>
<dbReference type="SMART" id="SM00394">
    <property type="entry name" value="RIIa"/>
    <property type="match status" value="1"/>
</dbReference>
<evidence type="ECO:0000259" key="8">
    <source>
        <dbReference type="SMART" id="SM00394"/>
    </source>
</evidence>
<dbReference type="InterPro" id="IPR012105">
    <property type="entry name" value="Sp17"/>
</dbReference>
<evidence type="ECO:0000256" key="7">
    <source>
        <dbReference type="SAM" id="MobiDB-lite"/>
    </source>
</evidence>
<dbReference type="InterPro" id="IPR047579">
    <property type="entry name" value="DD_CABYR_SP17"/>
</dbReference>
<dbReference type="Gene3D" id="1.20.890.10">
    <property type="entry name" value="cAMP-dependent protein kinase regulatory subunit, dimerization-anchoring domain"/>
    <property type="match status" value="1"/>
</dbReference>
<dbReference type="InterPro" id="IPR000048">
    <property type="entry name" value="IQ_motif_EF-hand-BS"/>
</dbReference>
<evidence type="ECO:0000256" key="2">
    <source>
        <dbReference type="ARBA" id="ARBA00014863"/>
    </source>
</evidence>
<dbReference type="SUPFAM" id="SSF47391">
    <property type="entry name" value="Dimerization-anchoring domain of cAMP-dependent PK regulatory subunit"/>
    <property type="match status" value="1"/>
</dbReference>
<comment type="subcellular location">
    <subcellularLocation>
        <location evidence="1">Membrane</location>
        <topology evidence="1">Peripheral membrane protein</topology>
    </subcellularLocation>
</comment>
<dbReference type="CDD" id="cd23767">
    <property type="entry name" value="IQCD"/>
    <property type="match status" value="1"/>
</dbReference>
<dbReference type="CDD" id="cd12100">
    <property type="entry name" value="DD_CABYR_SP17"/>
    <property type="match status" value="1"/>
</dbReference>
<organism evidence="9 10">
    <name type="scientific">Grus japonensis</name>
    <name type="common">Japanese crane</name>
    <name type="synonym">Red-crowned crane</name>
    <dbReference type="NCBI Taxonomy" id="30415"/>
    <lineage>
        <taxon>Eukaryota</taxon>
        <taxon>Metazoa</taxon>
        <taxon>Chordata</taxon>
        <taxon>Craniata</taxon>
        <taxon>Vertebrata</taxon>
        <taxon>Euteleostomi</taxon>
        <taxon>Archelosauria</taxon>
        <taxon>Archosauria</taxon>
        <taxon>Dinosauria</taxon>
        <taxon>Saurischia</taxon>
        <taxon>Theropoda</taxon>
        <taxon>Coelurosauria</taxon>
        <taxon>Aves</taxon>
        <taxon>Neognathae</taxon>
        <taxon>Neoaves</taxon>
        <taxon>Gruiformes</taxon>
        <taxon>Gruidae</taxon>
        <taxon>Grus</taxon>
    </lineage>
</organism>
<sequence>MSTSFSNTTLRLPAGFQNLLEGLALEVLRVQPTDVVAFAARHFQTLLEQREGLPRVPIPGVSGLPRVPITRGVKPPPSPDTSADPAAWGARLVDEVLTQPPCQEPEEDKEKEDKDKEEEKAGEQPGSVPSTATEGACTKLDEDILDIPLDDPDANAAAAKIQASFRGHMTRKKIKGGEIDRKTKDAECANSTRGGDLRNGD</sequence>
<comment type="caution">
    <text evidence="9">The sequence shown here is derived from an EMBL/GenBank/DDBJ whole genome shotgun (WGS) entry which is preliminary data.</text>
</comment>
<evidence type="ECO:0000256" key="4">
    <source>
        <dbReference type="ARBA" id="ARBA00025518"/>
    </source>
</evidence>
<feature type="domain" description="RIIa" evidence="8">
    <location>
        <begin position="14"/>
        <end position="51"/>
    </location>
</feature>
<comment type="function">
    <text evidence="4">Sperm surface zona pellucida binding protein. Helps to bind spermatozoa to the zona pellucida with high affinity. Might function in binding zona pellucida and carbohydrates.</text>
</comment>
<dbReference type="InterPro" id="IPR003117">
    <property type="entry name" value="cAMP_dep_PK_reg_su_I/II_a/b"/>
</dbReference>
<comment type="subunit">
    <text evidence="6">Homodimer. May interact with ROPN1.</text>
</comment>
<dbReference type="PROSITE" id="PS50096">
    <property type="entry name" value="IQ"/>
    <property type="match status" value="1"/>
</dbReference>
<feature type="compositionally biased region" description="Acidic residues" evidence="7">
    <location>
        <begin position="143"/>
        <end position="153"/>
    </location>
</feature>
<reference evidence="9 10" key="1">
    <citation type="submission" date="2024-06" db="EMBL/GenBank/DDBJ databases">
        <title>The draft genome of Grus japonensis, version 3.</title>
        <authorList>
            <person name="Nabeshima K."/>
            <person name="Suzuki S."/>
            <person name="Onuma M."/>
        </authorList>
    </citation>
    <scope>NUCLEOTIDE SEQUENCE [LARGE SCALE GENOMIC DNA]</scope>
    <source>
        <strain evidence="9 10">451A</strain>
    </source>
</reference>
<name>A0ABC9XQ59_GRUJA</name>
<evidence type="ECO:0000313" key="10">
    <source>
        <dbReference type="Proteomes" id="UP001623348"/>
    </source>
</evidence>
<feature type="compositionally biased region" description="Basic and acidic residues" evidence="7">
    <location>
        <begin position="111"/>
        <end position="122"/>
    </location>
</feature>
<dbReference type="PANTHER" id="PTHR10699:SF11">
    <property type="entry name" value="IGLOO, ISOFORM A"/>
    <property type="match status" value="1"/>
</dbReference>
<evidence type="ECO:0000256" key="1">
    <source>
        <dbReference type="ARBA" id="ARBA00004170"/>
    </source>
</evidence>
<keyword evidence="10" id="KW-1185">Reference proteome</keyword>
<dbReference type="Proteomes" id="UP001623348">
    <property type="component" value="Unassembled WGS sequence"/>
</dbReference>